<evidence type="ECO:0000313" key="1">
    <source>
        <dbReference type="EMBL" id="EKD44477.1"/>
    </source>
</evidence>
<organism evidence="1">
    <name type="scientific">uncultured bacterium</name>
    <name type="common">gcode 4</name>
    <dbReference type="NCBI Taxonomy" id="1234023"/>
    <lineage>
        <taxon>Bacteria</taxon>
        <taxon>environmental samples</taxon>
    </lineage>
</organism>
<reference evidence="1" key="1">
    <citation type="journal article" date="2012" name="Science">
        <title>Fermentation, hydrogen, and sulfur metabolism in multiple uncultivated bacterial phyla.</title>
        <authorList>
            <person name="Wrighton K.C."/>
            <person name="Thomas B.C."/>
            <person name="Sharon I."/>
            <person name="Miller C.S."/>
            <person name="Castelle C.J."/>
            <person name="VerBerkmoes N.C."/>
            <person name="Wilkins M.J."/>
            <person name="Hettich R.L."/>
            <person name="Lipton M.S."/>
            <person name="Williams K.H."/>
            <person name="Long P.E."/>
            <person name="Banfield J.F."/>
        </authorList>
    </citation>
    <scope>NUCLEOTIDE SEQUENCE [LARGE SCALE GENOMIC DNA]</scope>
</reference>
<dbReference type="EMBL" id="AMFJ01028855">
    <property type="protein sequence ID" value="EKD44477.1"/>
    <property type="molecule type" value="Genomic_DNA"/>
</dbReference>
<comment type="caution">
    <text evidence="1">The sequence shown here is derived from an EMBL/GenBank/DDBJ whole genome shotgun (WGS) entry which is preliminary data.</text>
</comment>
<sequence length="308" mass="36610">MSLDQINLTPPPSIEQAAKKPIPSMKDIIEDTNARLSWRRLELPKTKEEKVKSVHDLVINKIFKEEMNKNEYPEWITIKFIKDGIFSMTNNKTGNVNYYLREDGSITLSIWSIQHRQGIDNGKSFSDLWLKPVWEENGKYEIYRLDGDKIWARINQETEEWYEIWNDVMFHTDIYRIVSLLKTPVELDEIWVKFRVKHWSLRFQDLEALKAKWAINETVFQYGVQELRKVLPIQCDPKNLISGRMAKYGDMYTLETDPKTGKLLETRTMSIHESDLKEYLRKWYITPELAKQCFQLLPENKKDVSNKK</sequence>
<dbReference type="AlphaFoldDB" id="K1Z4K0"/>
<accession>K1Z4K0</accession>
<gene>
    <name evidence="1" type="ORF">ACD_71C00124G0004</name>
</gene>
<proteinExistence type="predicted"/>
<protein>
    <submittedName>
        <fullName evidence="1">Uncharacterized protein</fullName>
    </submittedName>
</protein>
<name>K1Z4K0_9BACT</name>